<dbReference type="PANTHER" id="PTHR24264">
    <property type="entry name" value="TRYPSIN-RELATED"/>
    <property type="match status" value="1"/>
</dbReference>
<dbReference type="Pfam" id="PF13517">
    <property type="entry name" value="FG-GAP_3"/>
    <property type="match status" value="2"/>
</dbReference>
<dbReference type="InterPro" id="IPR001254">
    <property type="entry name" value="Trypsin_dom"/>
</dbReference>
<dbReference type="InterPro" id="IPR050127">
    <property type="entry name" value="Serine_Proteases_S1"/>
</dbReference>
<evidence type="ECO:0000256" key="1">
    <source>
        <dbReference type="ARBA" id="ARBA00022670"/>
    </source>
</evidence>
<dbReference type="PRINTS" id="PR00722">
    <property type="entry name" value="CHYMOTRYPSIN"/>
</dbReference>
<feature type="signal peptide" evidence="4">
    <location>
        <begin position="1"/>
        <end position="25"/>
    </location>
</feature>
<name>A0A918FT40_9ACTN</name>
<evidence type="ECO:0000256" key="2">
    <source>
        <dbReference type="ARBA" id="ARBA00022729"/>
    </source>
</evidence>
<dbReference type="GO" id="GO:0004252">
    <property type="term" value="F:serine-type endopeptidase activity"/>
    <property type="evidence" value="ECO:0007669"/>
    <property type="project" value="InterPro"/>
</dbReference>
<dbReference type="GO" id="GO:0005615">
    <property type="term" value="C:extracellular space"/>
    <property type="evidence" value="ECO:0007669"/>
    <property type="project" value="TreeGrafter"/>
</dbReference>
<feature type="domain" description="Peptidase S1" evidence="5">
    <location>
        <begin position="31"/>
        <end position="249"/>
    </location>
</feature>
<keyword evidence="1" id="KW-0645">Protease</keyword>
<dbReference type="Gene3D" id="2.40.10.10">
    <property type="entry name" value="Trypsin-like serine proteases"/>
    <property type="match status" value="1"/>
</dbReference>
<dbReference type="InterPro" id="IPR043504">
    <property type="entry name" value="Peptidase_S1_PA_chymotrypsin"/>
</dbReference>
<evidence type="ECO:0000313" key="7">
    <source>
        <dbReference type="Proteomes" id="UP000606194"/>
    </source>
</evidence>
<protein>
    <submittedName>
        <fullName evidence="6">Fusidic acid esterase FusH</fullName>
    </submittedName>
</protein>
<gene>
    <name evidence="6" type="ORF">GCM10010269_15100</name>
</gene>
<evidence type="ECO:0000256" key="3">
    <source>
        <dbReference type="ARBA" id="ARBA00022801"/>
    </source>
</evidence>
<reference evidence="6" key="2">
    <citation type="submission" date="2020-09" db="EMBL/GenBank/DDBJ databases">
        <authorList>
            <person name="Sun Q."/>
            <person name="Ohkuma M."/>
        </authorList>
    </citation>
    <scope>NUCLEOTIDE SEQUENCE</scope>
    <source>
        <strain evidence="6">JCM 4386</strain>
    </source>
</reference>
<evidence type="ECO:0000259" key="5">
    <source>
        <dbReference type="PROSITE" id="PS50240"/>
    </source>
</evidence>
<dbReference type="GO" id="GO:0031638">
    <property type="term" value="P:zymogen activation"/>
    <property type="evidence" value="ECO:0007669"/>
    <property type="project" value="TreeGrafter"/>
</dbReference>
<evidence type="ECO:0000313" key="6">
    <source>
        <dbReference type="EMBL" id="GGR76868.1"/>
    </source>
</evidence>
<dbReference type="Proteomes" id="UP000606194">
    <property type="component" value="Unassembled WGS sequence"/>
</dbReference>
<feature type="chain" id="PRO_5036816919" evidence="4">
    <location>
        <begin position="26"/>
        <end position="614"/>
    </location>
</feature>
<dbReference type="InterPro" id="IPR001314">
    <property type="entry name" value="Peptidase_S1A"/>
</dbReference>
<dbReference type="AlphaFoldDB" id="A0A918FT40"/>
<sequence>MPGKRTRAVRTTGLLAGLAAVCALAAPAGAVTGGAAADGAYAFTAKITVGDRAGCTAVLVDPQWLLTAASCFADDPSHMGSPITPGPPDVATTATIGGDLGSAAGHVLAVTELVPRTDRDLVMAKLSARVTDIAPALVATTAPVAGEQLRVAGYGRTRDEWVPDKLHTGIFGVGTVEQGTVSVTAGEGSALCKGDSGGPALRETGGTTELVALHSQSWQGGCFASDETRTGAVETRLDNVASWIQQIRALPQNFQTASGDFNGDGRQDVAAFYDNGTSPEGKNRSSIYAFLSNGTGFAAPQLAWSTPGGFTWRSSKLTSGDYNGDGKDDIGVFYDGGSSDTGAVSSVYTFTSAATATTAVFSAPKKVWTTTGGFTWDASKVTSGDYNGDGKDDIGVFYDSGSSPTGAMSSVYTFTSNGAGMTAHKAWTTTGGFTWDASKVTSGDYNGDGKDDIGVFYNSGTSADGKAMSALYTFTSNGADMTAAKTWSTPGGFTWAAGQVTSGDYNGDGKDDVGVLYDTGASTDGVPTTSLYTFTSTGTVFGAPVRMWTSTGAFSWNKSQVTSGDYNGDKKSDVGVLYDAGQTPDGRRLNSLFTFRSTGATLQAPVRNWTGSVH</sequence>
<accession>A0A918FT40</accession>
<dbReference type="InterPro" id="IPR028994">
    <property type="entry name" value="Integrin_alpha_N"/>
</dbReference>
<dbReference type="Pfam" id="PF00089">
    <property type="entry name" value="Trypsin"/>
    <property type="match status" value="1"/>
</dbReference>
<dbReference type="SUPFAM" id="SSF50494">
    <property type="entry name" value="Trypsin-like serine proteases"/>
    <property type="match status" value="1"/>
</dbReference>
<dbReference type="EMBL" id="BMTL01000005">
    <property type="protein sequence ID" value="GGR76868.1"/>
    <property type="molecule type" value="Genomic_DNA"/>
</dbReference>
<dbReference type="SUPFAM" id="SSF69318">
    <property type="entry name" value="Integrin alpha N-terminal domain"/>
    <property type="match status" value="2"/>
</dbReference>
<dbReference type="SMART" id="SM00020">
    <property type="entry name" value="Tryp_SPc"/>
    <property type="match status" value="1"/>
</dbReference>
<keyword evidence="7" id="KW-1185">Reference proteome</keyword>
<reference evidence="6" key="1">
    <citation type="journal article" date="2014" name="Int. J. Syst. Evol. Microbiol.">
        <title>Complete genome sequence of Corynebacterium casei LMG S-19264T (=DSM 44701T), isolated from a smear-ripened cheese.</title>
        <authorList>
            <consortium name="US DOE Joint Genome Institute (JGI-PGF)"/>
            <person name="Walter F."/>
            <person name="Albersmeier A."/>
            <person name="Kalinowski J."/>
            <person name="Ruckert C."/>
        </authorList>
    </citation>
    <scope>NUCLEOTIDE SEQUENCE</scope>
    <source>
        <strain evidence="6">JCM 4386</strain>
    </source>
</reference>
<dbReference type="RefSeq" id="WP_190148455.1">
    <property type="nucleotide sequence ID" value="NZ_BMTL01000005.1"/>
</dbReference>
<organism evidence="6 7">
    <name type="scientific">Streptomyces humidus</name>
    <dbReference type="NCBI Taxonomy" id="52259"/>
    <lineage>
        <taxon>Bacteria</taxon>
        <taxon>Bacillati</taxon>
        <taxon>Actinomycetota</taxon>
        <taxon>Actinomycetes</taxon>
        <taxon>Kitasatosporales</taxon>
        <taxon>Streptomycetaceae</taxon>
        <taxon>Streptomyces</taxon>
    </lineage>
</organism>
<dbReference type="Gene3D" id="2.40.128.340">
    <property type="match status" value="3"/>
</dbReference>
<proteinExistence type="predicted"/>
<evidence type="ECO:0000256" key="4">
    <source>
        <dbReference type="SAM" id="SignalP"/>
    </source>
</evidence>
<comment type="caution">
    <text evidence="6">The sequence shown here is derived from an EMBL/GenBank/DDBJ whole genome shotgun (WGS) entry which is preliminary data.</text>
</comment>
<keyword evidence="3" id="KW-0378">Hydrolase</keyword>
<dbReference type="InterPro" id="IPR009003">
    <property type="entry name" value="Peptidase_S1_PA"/>
</dbReference>
<dbReference type="PANTHER" id="PTHR24264:SF46">
    <property type="entry name" value="COAGULATION FACTOR XII"/>
    <property type="match status" value="1"/>
</dbReference>
<dbReference type="PROSITE" id="PS50240">
    <property type="entry name" value="TRYPSIN_DOM"/>
    <property type="match status" value="1"/>
</dbReference>
<dbReference type="InterPro" id="IPR013517">
    <property type="entry name" value="FG-GAP"/>
</dbReference>
<keyword evidence="2 4" id="KW-0732">Signal</keyword>